<accession>A0A0D2X2U1</accession>
<dbReference type="EMBL" id="KE346365">
    <property type="protein sequence ID" value="KJE93149.1"/>
    <property type="molecule type" value="Genomic_DNA"/>
</dbReference>
<feature type="compositionally biased region" description="Polar residues" evidence="1">
    <location>
        <begin position="179"/>
        <end position="214"/>
    </location>
</feature>
<feature type="region of interest" description="Disordered" evidence="1">
    <location>
        <begin position="432"/>
        <end position="457"/>
    </location>
</feature>
<evidence type="ECO:0000313" key="2">
    <source>
        <dbReference type="EMBL" id="KJE93149.1"/>
    </source>
</evidence>
<proteinExistence type="predicted"/>
<keyword evidence="3" id="KW-1185">Reference proteome</keyword>
<sequence>MPPCFPSICGCASAARLQLHRLLHDGDPITASHPPRLIPALVRWIVSSALISAIDIASAAVVVTPAQDEPVGQTNSSLTPLPIRRLPSRPSSPSTCAALPRPLTPNPTPSVACLEPSNPASLRTLRLSDKALFPANAVSKKIEFGETVSTFGFDLATPLAPAVASPRSRSHHPCILPQASANNDISDSSPTPSHRNTMPSQQSTRPAPSDASIYSWSNASSETKRAILNQRLEELQTILMKQLSSDPNAMLDPAVTNEFIAVQEERARLDQAAVEKSRQNTEGCLATLSVVVRMALEDVDLQQHPEIRQVLKVLYPRLQVPIKANKIDTQVKCLEFLQPIISMAKRVEPQVEKPAEPEVQVVETPIPAPPPPPPPMVTPPRRHALPATRAVVNFASSSNRPHNQYHVTTTPTRTPLGNSSRSNLMEQIGQASAKGLRRTTLHRSPGGTPQISRKKKPADGFEATLLKRFHSVNVPSPGGPAVQDENLFSPLASPAVLRM</sequence>
<name>A0A0D2X2U1_CAPO3</name>
<organism evidence="2 3">
    <name type="scientific">Capsaspora owczarzaki (strain ATCC 30864)</name>
    <dbReference type="NCBI Taxonomy" id="595528"/>
    <lineage>
        <taxon>Eukaryota</taxon>
        <taxon>Filasterea</taxon>
        <taxon>Capsaspora</taxon>
    </lineage>
</organism>
<evidence type="ECO:0000313" key="3">
    <source>
        <dbReference type="Proteomes" id="UP000008743"/>
    </source>
</evidence>
<dbReference type="InParanoid" id="A0A0D2X2U1"/>
<protein>
    <submittedName>
        <fullName evidence="2">Uncharacterized protein</fullName>
    </submittedName>
</protein>
<feature type="compositionally biased region" description="Low complexity" evidence="1">
    <location>
        <begin position="76"/>
        <end position="95"/>
    </location>
</feature>
<dbReference type="PhylomeDB" id="A0A0D2X2U1"/>
<gene>
    <name evidence="2" type="ORF">CAOG_003978</name>
</gene>
<feature type="region of interest" description="Disordered" evidence="1">
    <location>
        <begin position="399"/>
        <end position="419"/>
    </location>
</feature>
<feature type="region of interest" description="Disordered" evidence="1">
    <location>
        <begin position="69"/>
        <end position="96"/>
    </location>
</feature>
<reference evidence="3" key="1">
    <citation type="submission" date="2011-02" db="EMBL/GenBank/DDBJ databases">
        <title>The Genome Sequence of Capsaspora owczarzaki ATCC 30864.</title>
        <authorList>
            <person name="Russ C."/>
            <person name="Cuomo C."/>
            <person name="Burger G."/>
            <person name="Gray M.W."/>
            <person name="Holland P.W.H."/>
            <person name="King N."/>
            <person name="Lang F.B.F."/>
            <person name="Roger A.J."/>
            <person name="Ruiz-Trillo I."/>
            <person name="Young S.K."/>
            <person name="Zeng Q."/>
            <person name="Gargeya S."/>
            <person name="Alvarado L."/>
            <person name="Berlin A."/>
            <person name="Chapman S.B."/>
            <person name="Chen Z."/>
            <person name="Freedman E."/>
            <person name="Gellesch M."/>
            <person name="Goldberg J."/>
            <person name="Griggs A."/>
            <person name="Gujja S."/>
            <person name="Heilman E."/>
            <person name="Heiman D."/>
            <person name="Howarth C."/>
            <person name="Mehta T."/>
            <person name="Neiman D."/>
            <person name="Pearson M."/>
            <person name="Roberts A."/>
            <person name="Saif S."/>
            <person name="Shea T."/>
            <person name="Shenoy N."/>
            <person name="Sisk P."/>
            <person name="Stolte C."/>
            <person name="Sykes S."/>
            <person name="White J."/>
            <person name="Yandava C."/>
            <person name="Haas B."/>
            <person name="Nusbaum C."/>
            <person name="Birren B."/>
        </authorList>
    </citation>
    <scope>NUCLEOTIDE SEQUENCE</scope>
    <source>
        <strain evidence="3">ATCC 30864</strain>
    </source>
</reference>
<evidence type="ECO:0000256" key="1">
    <source>
        <dbReference type="SAM" id="MobiDB-lite"/>
    </source>
</evidence>
<feature type="region of interest" description="Disordered" evidence="1">
    <location>
        <begin position="164"/>
        <end position="214"/>
    </location>
</feature>
<dbReference type="Proteomes" id="UP000008743">
    <property type="component" value="Unassembled WGS sequence"/>
</dbReference>
<dbReference type="AlphaFoldDB" id="A0A0D2X2U1"/>